<dbReference type="GO" id="GO:1990070">
    <property type="term" value="C:TRAPPI protein complex"/>
    <property type="evidence" value="ECO:0007669"/>
    <property type="project" value="TreeGrafter"/>
</dbReference>
<keyword evidence="4 7" id="KW-0256">Endoplasmic reticulum</keyword>
<reference evidence="9 10" key="1">
    <citation type="journal article" date="2016" name="Mol. Biol. Evol.">
        <title>Comparative Genomics of Early-Diverging Mushroom-Forming Fungi Provides Insights into the Origins of Lignocellulose Decay Capabilities.</title>
        <authorList>
            <person name="Nagy L.G."/>
            <person name="Riley R."/>
            <person name="Tritt A."/>
            <person name="Adam C."/>
            <person name="Daum C."/>
            <person name="Floudas D."/>
            <person name="Sun H."/>
            <person name="Yadav J.S."/>
            <person name="Pangilinan J."/>
            <person name="Larsson K.H."/>
            <person name="Matsuura K."/>
            <person name="Barry K."/>
            <person name="Labutti K."/>
            <person name="Kuo R."/>
            <person name="Ohm R.A."/>
            <person name="Bhattacharya S.S."/>
            <person name="Shirouzu T."/>
            <person name="Yoshinaga Y."/>
            <person name="Martin F.M."/>
            <person name="Grigoriev I.V."/>
            <person name="Hibbett D.S."/>
        </authorList>
    </citation>
    <scope>NUCLEOTIDE SEQUENCE [LARGE SCALE GENOMIC DNA]</scope>
    <source>
        <strain evidence="9 10">HHB12733</strain>
    </source>
</reference>
<dbReference type="CDD" id="cd14943">
    <property type="entry name" value="TRAPPC5_Trs31"/>
    <property type="match status" value="1"/>
</dbReference>
<proteinExistence type="inferred from homology"/>
<evidence type="ECO:0000256" key="1">
    <source>
        <dbReference type="ARBA" id="ARBA00004240"/>
    </source>
</evidence>
<comment type="similarity">
    <text evidence="2 7">Belongs to the TRAPP small subunits family. BET3 subfamily.</text>
</comment>
<evidence type="ECO:0000256" key="5">
    <source>
        <dbReference type="ARBA" id="ARBA00022892"/>
    </source>
</evidence>
<dbReference type="FunFam" id="3.30.1380.20:FF:000002">
    <property type="entry name" value="Trafficking protein particle complex subunit"/>
    <property type="match status" value="1"/>
</dbReference>
<evidence type="ECO:0000256" key="3">
    <source>
        <dbReference type="ARBA" id="ARBA00022448"/>
    </source>
</evidence>
<keyword evidence="3 7" id="KW-0813">Transport</keyword>
<comment type="subunit">
    <text evidence="7">Part of the multisubunit TRAPP (transport protein particle) complex.</text>
</comment>
<dbReference type="PANTHER" id="PTHR20902:SF0">
    <property type="entry name" value="TRAFFICKING PROTEIN PARTICLE COMPLEX SUBUNIT 5"/>
    <property type="match status" value="1"/>
</dbReference>
<dbReference type="InterPro" id="IPR024096">
    <property type="entry name" value="NO_sig/Golgi_transp_ligand-bd"/>
</dbReference>
<dbReference type="OrthoDB" id="10254842at2759"/>
<dbReference type="GO" id="GO:0005783">
    <property type="term" value="C:endoplasmic reticulum"/>
    <property type="evidence" value="ECO:0007669"/>
    <property type="project" value="UniProtKB-SubCell"/>
</dbReference>
<dbReference type="Gene3D" id="3.30.1380.20">
    <property type="entry name" value="Trafficking protein particle complex subunit 3"/>
    <property type="match status" value="1"/>
</dbReference>
<protein>
    <recommendedName>
        <fullName evidence="7">Trafficking protein particle complex subunit</fullName>
    </recommendedName>
</protein>
<gene>
    <name evidence="9" type="ORF">CALCODRAFT_539206</name>
</gene>
<evidence type="ECO:0000256" key="8">
    <source>
        <dbReference type="SAM" id="MobiDB-lite"/>
    </source>
</evidence>
<dbReference type="GO" id="GO:1990071">
    <property type="term" value="C:TRAPPII protein complex"/>
    <property type="evidence" value="ECO:0007669"/>
    <property type="project" value="TreeGrafter"/>
</dbReference>
<keyword evidence="5 7" id="KW-0931">ER-Golgi transport</keyword>
<dbReference type="InterPro" id="IPR007194">
    <property type="entry name" value="TRAPP_component"/>
</dbReference>
<dbReference type="STRING" id="1353952.A0A165GRV3"/>
<dbReference type="GO" id="GO:0006888">
    <property type="term" value="P:endoplasmic reticulum to Golgi vesicle-mediated transport"/>
    <property type="evidence" value="ECO:0007669"/>
    <property type="project" value="TreeGrafter"/>
</dbReference>
<keyword evidence="6 7" id="KW-0333">Golgi apparatus</keyword>
<evidence type="ECO:0000256" key="2">
    <source>
        <dbReference type="ARBA" id="ARBA00006218"/>
    </source>
</evidence>
<sequence length="237" mass="26193">MAYNNVHPRLSVFSTGSQSSLDYIPTAGTPPPGSGGRQSATPIPKAGPSKGIYDRPLNKTRNAEVSAAAYAFLFSEMIQYTQKRVHGIGDLEKRLSLLGYRIGTRTLELMMWRNEGASKNPKRETRLLPVLYVVHTQLWKAIFGKTADAIEKSVENDDEYMIIDNDPPITKYISIPKEMSQLSCSALTAGIVEALLDGLGFPARVTAHSVPKEGFPLRTTILIKLDRSVMEREEALK</sequence>
<organism evidence="9 10">
    <name type="scientific">Calocera cornea HHB12733</name>
    <dbReference type="NCBI Taxonomy" id="1353952"/>
    <lineage>
        <taxon>Eukaryota</taxon>
        <taxon>Fungi</taxon>
        <taxon>Dikarya</taxon>
        <taxon>Basidiomycota</taxon>
        <taxon>Agaricomycotina</taxon>
        <taxon>Dacrymycetes</taxon>
        <taxon>Dacrymycetales</taxon>
        <taxon>Dacrymycetaceae</taxon>
        <taxon>Calocera</taxon>
    </lineage>
</organism>
<dbReference type="FunCoup" id="A0A165GRV3">
    <property type="interactions" value="189"/>
</dbReference>
<dbReference type="GO" id="GO:1990072">
    <property type="term" value="C:TRAPPIII protein complex"/>
    <property type="evidence" value="ECO:0007669"/>
    <property type="project" value="TreeGrafter"/>
</dbReference>
<dbReference type="AlphaFoldDB" id="A0A165GRV3"/>
<accession>A0A165GRV3</accession>
<name>A0A165GRV3_9BASI</name>
<evidence type="ECO:0000256" key="6">
    <source>
        <dbReference type="ARBA" id="ARBA00023034"/>
    </source>
</evidence>
<dbReference type="InParanoid" id="A0A165GRV3"/>
<feature type="region of interest" description="Disordered" evidence="8">
    <location>
        <begin position="21"/>
        <end position="57"/>
    </location>
</feature>
<dbReference type="EMBL" id="KV423951">
    <property type="protein sequence ID" value="KZT58396.1"/>
    <property type="molecule type" value="Genomic_DNA"/>
</dbReference>
<dbReference type="Pfam" id="PF04051">
    <property type="entry name" value="TRAPP"/>
    <property type="match status" value="1"/>
</dbReference>
<dbReference type="SUPFAM" id="SSF111126">
    <property type="entry name" value="Ligand-binding domain in the NO signalling and Golgi transport"/>
    <property type="match status" value="1"/>
</dbReference>
<dbReference type="Proteomes" id="UP000076842">
    <property type="component" value="Unassembled WGS sequence"/>
</dbReference>
<comment type="subcellular location">
    <subcellularLocation>
        <location evidence="1">Endoplasmic reticulum</location>
    </subcellularLocation>
    <subcellularLocation>
        <location evidence="7">Golgi apparatus</location>
        <location evidence="7">cis-Golgi network</location>
    </subcellularLocation>
</comment>
<evidence type="ECO:0000313" key="10">
    <source>
        <dbReference type="Proteomes" id="UP000076842"/>
    </source>
</evidence>
<dbReference type="PIRSF" id="PIRSF017479">
    <property type="entry name" value="TRAPP_I_complex_Trs31"/>
    <property type="match status" value="1"/>
</dbReference>
<dbReference type="PANTHER" id="PTHR20902">
    <property type="entry name" value="41-2 PROTEIN ANTIGEN-RELATED"/>
    <property type="match status" value="1"/>
</dbReference>
<dbReference type="InterPro" id="IPR016696">
    <property type="entry name" value="TRAPP-I_su5"/>
</dbReference>
<evidence type="ECO:0000313" key="9">
    <source>
        <dbReference type="EMBL" id="KZT58396.1"/>
    </source>
</evidence>
<evidence type="ECO:0000256" key="4">
    <source>
        <dbReference type="ARBA" id="ARBA00022824"/>
    </source>
</evidence>
<keyword evidence="10" id="KW-1185">Reference proteome</keyword>
<evidence type="ECO:0000256" key="7">
    <source>
        <dbReference type="PIRNR" id="PIRNR017479"/>
    </source>
</evidence>